<evidence type="ECO:0000256" key="2">
    <source>
        <dbReference type="ARBA" id="ARBA00023125"/>
    </source>
</evidence>
<dbReference type="InterPro" id="IPR019734">
    <property type="entry name" value="TPR_rpt"/>
</dbReference>
<feature type="domain" description="OmpR/PhoB-type" evidence="3">
    <location>
        <begin position="24"/>
        <end position="98"/>
    </location>
</feature>
<accession>A0ABP5DPR8</accession>
<dbReference type="Proteomes" id="UP001499854">
    <property type="component" value="Unassembled WGS sequence"/>
</dbReference>
<protein>
    <submittedName>
        <fullName evidence="5">BTAD domain-containing putative transcriptional regulator</fullName>
    </submittedName>
</protein>
<name>A0ABP5DPR8_9ACTN</name>
<evidence type="ECO:0000256" key="1">
    <source>
        <dbReference type="ARBA" id="ARBA00005820"/>
    </source>
</evidence>
<dbReference type="Pfam" id="PF03704">
    <property type="entry name" value="BTAD"/>
    <property type="match status" value="1"/>
</dbReference>
<dbReference type="PRINTS" id="PR00364">
    <property type="entry name" value="DISEASERSIST"/>
</dbReference>
<comment type="similarity">
    <text evidence="1">Belongs to the AfsR/DnrI/RedD regulatory family.</text>
</comment>
<dbReference type="Gene3D" id="1.10.10.10">
    <property type="entry name" value="Winged helix-like DNA-binding domain superfamily/Winged helix DNA-binding domain"/>
    <property type="match status" value="1"/>
</dbReference>
<dbReference type="PANTHER" id="PTHR47691:SF3">
    <property type="entry name" value="HTH-TYPE TRANSCRIPTIONAL REGULATOR RV0890C-RELATED"/>
    <property type="match status" value="1"/>
</dbReference>
<gene>
    <name evidence="5" type="ORF">GCM10009838_49720</name>
</gene>
<dbReference type="InterPro" id="IPR005158">
    <property type="entry name" value="BTAD"/>
</dbReference>
<dbReference type="Gene3D" id="1.25.40.10">
    <property type="entry name" value="Tetratricopeptide repeat domain"/>
    <property type="match status" value="3"/>
</dbReference>
<reference evidence="6" key="1">
    <citation type="journal article" date="2019" name="Int. J. Syst. Evol. Microbiol.">
        <title>The Global Catalogue of Microorganisms (GCM) 10K type strain sequencing project: providing services to taxonomists for standard genome sequencing and annotation.</title>
        <authorList>
            <consortium name="The Broad Institute Genomics Platform"/>
            <consortium name="The Broad Institute Genome Sequencing Center for Infectious Disease"/>
            <person name="Wu L."/>
            <person name="Ma J."/>
        </authorList>
    </citation>
    <scope>NUCLEOTIDE SEQUENCE [LARGE SCALE GENOMIC DNA]</scope>
    <source>
        <strain evidence="6">JCM 16013</strain>
    </source>
</reference>
<dbReference type="EMBL" id="BAAAQM010000029">
    <property type="protein sequence ID" value="GAA1982302.1"/>
    <property type="molecule type" value="Genomic_DNA"/>
</dbReference>
<dbReference type="InterPro" id="IPR011990">
    <property type="entry name" value="TPR-like_helical_dom_sf"/>
</dbReference>
<dbReference type="SMART" id="SM00028">
    <property type="entry name" value="TPR"/>
    <property type="match status" value="6"/>
</dbReference>
<organism evidence="5 6">
    <name type="scientific">Catenulispora subtropica</name>
    <dbReference type="NCBI Taxonomy" id="450798"/>
    <lineage>
        <taxon>Bacteria</taxon>
        <taxon>Bacillati</taxon>
        <taxon>Actinomycetota</taxon>
        <taxon>Actinomycetes</taxon>
        <taxon>Catenulisporales</taxon>
        <taxon>Catenulisporaceae</taxon>
        <taxon>Catenulispora</taxon>
    </lineage>
</organism>
<dbReference type="SUPFAM" id="SSF48452">
    <property type="entry name" value="TPR-like"/>
    <property type="match status" value="2"/>
</dbReference>
<evidence type="ECO:0000259" key="3">
    <source>
        <dbReference type="SMART" id="SM00862"/>
    </source>
</evidence>
<sequence>MHHDGLSESIYFGVLGSLECFDSGRPKALRGPAQERMVAYLLLSRGTVAPISRLIEAVWDEDQPDTAAHQVRKMISDLRQRLPGLQDRLSTVGPGYRLTIDESEIDHGRFLAGLRSAREVLGGSGNQMRRAIGHLTTSLALWRGPLLDGQGGILLQSIANTIEERRIAALEQLFDLHITLGDEGPVLAGLREAVSVYPTRETLRGQLMLALYRAGCQVEALEEFHRLRRVLDDSYGVEPGHDLGELYQRILRADPALSASRSPAVLSGIPAPVAEESRIEALNDLVPVNILPYDLHDFTGRTQTLELILSLATHPGSGPRPVVVTGMGGSGKSALVIHAGHQLASRYPDAQLYLDLQGFTPGASPMSVHAALAVLLGALGIPDGSIPADLQTRAALWRSTTQRMRFLLVLDNVADANQVRPLFPNSSHCLVLITSRRLLPDLDGAVPVSLGMFSGAESKELLGRILGPDRVRAEATVAEELAGLCGHLPLAIRLSAARLQRRTHWSLQQLVDKLVERSRALTELAIGDRSVQACLSMSFEVLSAGQQSALLMLAAVPGPEIGEHAVGVVLGVDQSEAEELLETLLDAHLITQHAPDRYSLHDLVRAFAVARAEAHNPGLAEDAMARAMGYYARASEQACALLFPGRAGHPVPMESASASTLRLIDDTAALAWFDTEFRAMAAALALAPPSVAPADVYRLARNLVFYQHMKGLTDGLTEVAEIGLEAARGLPDGRFVRIALANLATAQWSAGRLTESLVPLREALQLAEAVGDEPTQISILNRLNACHERLGEYDYCEKLLARALDLLAENPAPQEEATTRNALGVLHLVRGDTAEAVRQCGLARALGAGVDVGTRINVLNTLAEANLAASDLDVAQDCLTEAADLDTRAGQIQAGTNTLCQLAELSLARGSTADAERYADLAIRRLDKGATLSVHWCLTYSTAARVALAAGDLDRARDCYATAAQAAQQSSYRFEEARALRGLAAVADAVGDRSTADARRASAERILAELGIQPVRRAQSW</sequence>
<dbReference type="SMART" id="SM00862">
    <property type="entry name" value="Trans_reg_C"/>
    <property type="match status" value="1"/>
</dbReference>
<dbReference type="InterPro" id="IPR027417">
    <property type="entry name" value="P-loop_NTPase"/>
</dbReference>
<dbReference type="InterPro" id="IPR001867">
    <property type="entry name" value="OmpR/PhoB-type_DNA-bd"/>
</dbReference>
<dbReference type="Gene3D" id="3.40.50.300">
    <property type="entry name" value="P-loop containing nucleotide triphosphate hydrolases"/>
    <property type="match status" value="1"/>
</dbReference>
<comment type="caution">
    <text evidence="5">The sequence shown here is derived from an EMBL/GenBank/DDBJ whole genome shotgun (WGS) entry which is preliminary data.</text>
</comment>
<evidence type="ECO:0000259" key="4">
    <source>
        <dbReference type="SMART" id="SM01043"/>
    </source>
</evidence>
<dbReference type="SUPFAM" id="SSF46894">
    <property type="entry name" value="C-terminal effector domain of the bipartite response regulators"/>
    <property type="match status" value="1"/>
</dbReference>
<evidence type="ECO:0000313" key="5">
    <source>
        <dbReference type="EMBL" id="GAA1982302.1"/>
    </source>
</evidence>
<keyword evidence="6" id="KW-1185">Reference proteome</keyword>
<dbReference type="InterPro" id="IPR016032">
    <property type="entry name" value="Sig_transdc_resp-reg_C-effctor"/>
</dbReference>
<dbReference type="SMART" id="SM01043">
    <property type="entry name" value="BTAD"/>
    <property type="match status" value="1"/>
</dbReference>
<proteinExistence type="inferred from homology"/>
<evidence type="ECO:0000313" key="6">
    <source>
        <dbReference type="Proteomes" id="UP001499854"/>
    </source>
</evidence>
<dbReference type="PANTHER" id="PTHR47691">
    <property type="entry name" value="REGULATOR-RELATED"/>
    <property type="match status" value="1"/>
</dbReference>
<dbReference type="SUPFAM" id="SSF52540">
    <property type="entry name" value="P-loop containing nucleoside triphosphate hydrolases"/>
    <property type="match status" value="1"/>
</dbReference>
<dbReference type="CDD" id="cd15831">
    <property type="entry name" value="BTAD"/>
    <property type="match status" value="1"/>
</dbReference>
<dbReference type="InterPro" id="IPR036388">
    <property type="entry name" value="WH-like_DNA-bd_sf"/>
</dbReference>
<feature type="domain" description="Bacterial transcriptional activator" evidence="4">
    <location>
        <begin position="105"/>
        <end position="251"/>
    </location>
</feature>
<dbReference type="RefSeq" id="WP_344659508.1">
    <property type="nucleotide sequence ID" value="NZ_BAAAQM010000029.1"/>
</dbReference>
<keyword evidence="2" id="KW-0238">DNA-binding</keyword>